<dbReference type="InterPro" id="IPR029033">
    <property type="entry name" value="His_PPase_superfam"/>
</dbReference>
<keyword evidence="3" id="KW-0324">Glycolysis</keyword>
<dbReference type="PIRSF" id="PIRSF000709">
    <property type="entry name" value="6PFK_2-Ptase"/>
    <property type="match status" value="1"/>
</dbReference>
<organism evidence="5 6">
    <name type="scientific">Hominisplanchenecus faecis</name>
    <dbReference type="NCBI Taxonomy" id="2885351"/>
    <lineage>
        <taxon>Bacteria</taxon>
        <taxon>Bacillati</taxon>
        <taxon>Bacillota</taxon>
        <taxon>Clostridia</taxon>
        <taxon>Lachnospirales</taxon>
        <taxon>Lachnospiraceae</taxon>
        <taxon>Hominisplanchenecus</taxon>
    </lineage>
</organism>
<accession>A0ABS8ERS7</accession>
<dbReference type="PANTHER" id="PTHR11931">
    <property type="entry name" value="PHOSPHOGLYCERATE MUTASE"/>
    <property type="match status" value="1"/>
</dbReference>
<dbReference type="SMART" id="SM00855">
    <property type="entry name" value="PGAM"/>
    <property type="match status" value="1"/>
</dbReference>
<evidence type="ECO:0000256" key="1">
    <source>
        <dbReference type="ARBA" id="ARBA00006717"/>
    </source>
</evidence>
<dbReference type="SUPFAM" id="SSF53254">
    <property type="entry name" value="Phosphoglycerate mutase-like"/>
    <property type="match status" value="1"/>
</dbReference>
<dbReference type="Gene3D" id="3.40.50.1240">
    <property type="entry name" value="Phosphoglycerate mutase-like"/>
    <property type="match status" value="1"/>
</dbReference>
<evidence type="ECO:0000256" key="2">
    <source>
        <dbReference type="ARBA" id="ARBA00012028"/>
    </source>
</evidence>
<sequence>MKMYIIRHGQTPWNAHKCLQGRSDVDLNENGIYLAELTGKALRDVTFDMAFTSPLIRAKHTAQCILAGREVPIIEDERLIEISFGIYEGCCYAEENRQVPQQWIENFFHAPQDYVAAPGGESLDDVEKRTRDFMEDICSRKELQDKTILVSTHGCALRGLLNSIRESNREDYWHGGVSKNCAVSIVTCNRGEKPVLVEENHIYY</sequence>
<dbReference type="Proteomes" id="UP001299235">
    <property type="component" value="Unassembled WGS sequence"/>
</dbReference>
<evidence type="ECO:0000313" key="5">
    <source>
        <dbReference type="EMBL" id="MCC2147876.1"/>
    </source>
</evidence>
<comment type="similarity">
    <text evidence="1">Belongs to the phosphoglycerate mutase family. BPG-dependent PGAM subfamily.</text>
</comment>
<evidence type="ECO:0000256" key="4">
    <source>
        <dbReference type="ARBA" id="ARBA00023235"/>
    </source>
</evidence>
<dbReference type="InterPro" id="IPR001345">
    <property type="entry name" value="PG/BPGM_mutase_AS"/>
</dbReference>
<dbReference type="EMBL" id="JAJEQE010000002">
    <property type="protein sequence ID" value="MCC2147876.1"/>
    <property type="molecule type" value="Genomic_DNA"/>
</dbReference>
<name>A0ABS8ERS7_9FIRM</name>
<proteinExistence type="inferred from homology"/>
<keyword evidence="6" id="KW-1185">Reference proteome</keyword>
<dbReference type="InterPro" id="IPR005952">
    <property type="entry name" value="Phosphogly_mut1"/>
</dbReference>
<gene>
    <name evidence="5" type="ORF">LKD42_01190</name>
</gene>
<evidence type="ECO:0000256" key="3">
    <source>
        <dbReference type="ARBA" id="ARBA00023152"/>
    </source>
</evidence>
<dbReference type="Pfam" id="PF00300">
    <property type="entry name" value="His_Phos_1"/>
    <property type="match status" value="1"/>
</dbReference>
<dbReference type="InterPro" id="IPR013078">
    <property type="entry name" value="His_Pase_superF_clade-1"/>
</dbReference>
<dbReference type="EC" id="5.4.2.11" evidence="2"/>
<keyword evidence="4" id="KW-0413">Isomerase</keyword>
<evidence type="ECO:0000313" key="6">
    <source>
        <dbReference type="Proteomes" id="UP001299235"/>
    </source>
</evidence>
<reference evidence="5 6" key="1">
    <citation type="submission" date="2021-10" db="EMBL/GenBank/DDBJ databases">
        <title>Anaerobic single-cell dispensing facilitates the cultivation of human gut bacteria.</title>
        <authorList>
            <person name="Afrizal A."/>
        </authorList>
    </citation>
    <scope>NUCLEOTIDE SEQUENCE [LARGE SCALE GENOMIC DNA]</scope>
    <source>
        <strain evidence="5 6">CLA-AA-H246</strain>
    </source>
</reference>
<comment type="caution">
    <text evidence="5">The sequence shown here is derived from an EMBL/GenBank/DDBJ whole genome shotgun (WGS) entry which is preliminary data.</text>
</comment>
<dbReference type="CDD" id="cd07067">
    <property type="entry name" value="HP_PGM_like"/>
    <property type="match status" value="1"/>
</dbReference>
<protein>
    <recommendedName>
        <fullName evidence="2">phosphoglycerate mutase (2,3-diphosphoglycerate-dependent)</fullName>
        <ecNumber evidence="2">5.4.2.11</ecNumber>
    </recommendedName>
</protein>
<dbReference type="RefSeq" id="WP_248834565.1">
    <property type="nucleotide sequence ID" value="NZ_JAJEQE010000002.1"/>
</dbReference>
<dbReference type="PROSITE" id="PS00175">
    <property type="entry name" value="PG_MUTASE"/>
    <property type="match status" value="1"/>
</dbReference>